<evidence type="ECO:0000313" key="5">
    <source>
        <dbReference type="Proteomes" id="UP000823631"/>
    </source>
</evidence>
<evidence type="ECO:0000256" key="1">
    <source>
        <dbReference type="SAM" id="MobiDB-lite"/>
    </source>
</evidence>
<accession>A0A9D9DB47</accession>
<dbReference type="GO" id="GO:0003677">
    <property type="term" value="F:DNA binding"/>
    <property type="evidence" value="ECO:0007669"/>
    <property type="project" value="InterPro"/>
</dbReference>
<protein>
    <submittedName>
        <fullName evidence="4">DUF4115 domain-containing protein</fullName>
    </submittedName>
</protein>
<feature type="compositionally biased region" description="Low complexity" evidence="1">
    <location>
        <begin position="353"/>
        <end position="390"/>
    </location>
</feature>
<feature type="region of interest" description="Disordered" evidence="1">
    <location>
        <begin position="338"/>
        <end position="429"/>
    </location>
</feature>
<reference evidence="4" key="2">
    <citation type="journal article" date="2021" name="PeerJ">
        <title>Extensive microbial diversity within the chicken gut microbiome revealed by metagenomics and culture.</title>
        <authorList>
            <person name="Gilroy R."/>
            <person name="Ravi A."/>
            <person name="Getino M."/>
            <person name="Pursley I."/>
            <person name="Horton D.L."/>
            <person name="Alikhan N.F."/>
            <person name="Baker D."/>
            <person name="Gharbi K."/>
            <person name="Hall N."/>
            <person name="Watson M."/>
            <person name="Adriaenssens E.M."/>
            <person name="Foster-Nyarko E."/>
            <person name="Jarju S."/>
            <person name="Secka A."/>
            <person name="Antonio M."/>
            <person name="Oren A."/>
            <person name="Chaudhuri R.R."/>
            <person name="La Ragione R."/>
            <person name="Hildebrand F."/>
            <person name="Pallen M.J."/>
        </authorList>
    </citation>
    <scope>NUCLEOTIDE SEQUENCE</scope>
    <source>
        <strain evidence="4">17213</strain>
    </source>
</reference>
<dbReference type="Pfam" id="PF13464">
    <property type="entry name" value="RodZ_C"/>
    <property type="match status" value="1"/>
</dbReference>
<keyword evidence="2" id="KW-0812">Transmembrane</keyword>
<dbReference type="InterPro" id="IPR025194">
    <property type="entry name" value="RodZ-like_C"/>
</dbReference>
<dbReference type="Pfam" id="PF13413">
    <property type="entry name" value="HTH_25"/>
    <property type="match status" value="1"/>
</dbReference>
<name>A0A9D9DB47_9GAMM</name>
<feature type="region of interest" description="Disordered" evidence="1">
    <location>
        <begin position="66"/>
        <end position="90"/>
    </location>
</feature>
<comment type="caution">
    <text evidence="4">The sequence shown here is derived from an EMBL/GenBank/DDBJ whole genome shotgun (WGS) entry which is preliminary data.</text>
</comment>
<dbReference type="EMBL" id="JADINH010000151">
    <property type="protein sequence ID" value="MBO8416150.1"/>
    <property type="molecule type" value="Genomic_DNA"/>
</dbReference>
<dbReference type="PANTHER" id="PTHR34475:SF1">
    <property type="entry name" value="CYTOSKELETON PROTEIN RODZ"/>
    <property type="match status" value="1"/>
</dbReference>
<dbReference type="PROSITE" id="PS50943">
    <property type="entry name" value="HTH_CROC1"/>
    <property type="match status" value="1"/>
</dbReference>
<keyword evidence="2" id="KW-0472">Membrane</keyword>
<dbReference type="InterPro" id="IPR001387">
    <property type="entry name" value="Cro/C1-type_HTH"/>
</dbReference>
<evidence type="ECO:0000256" key="2">
    <source>
        <dbReference type="SAM" id="Phobius"/>
    </source>
</evidence>
<dbReference type="Gene3D" id="1.10.260.40">
    <property type="entry name" value="lambda repressor-like DNA-binding domains"/>
    <property type="match status" value="1"/>
</dbReference>
<feature type="compositionally biased region" description="Low complexity" evidence="1">
    <location>
        <begin position="397"/>
        <end position="411"/>
    </location>
</feature>
<dbReference type="AlphaFoldDB" id="A0A9D9DB47"/>
<evidence type="ECO:0000313" key="4">
    <source>
        <dbReference type="EMBL" id="MBO8416150.1"/>
    </source>
</evidence>
<feature type="compositionally biased region" description="Low complexity" evidence="1">
    <location>
        <begin position="182"/>
        <end position="192"/>
    </location>
</feature>
<feature type="region of interest" description="Disordered" evidence="1">
    <location>
        <begin position="284"/>
        <end position="317"/>
    </location>
</feature>
<keyword evidence="2" id="KW-1133">Transmembrane helix</keyword>
<feature type="compositionally biased region" description="Polar residues" evidence="1">
    <location>
        <begin position="298"/>
        <end position="316"/>
    </location>
</feature>
<feature type="non-terminal residue" evidence="4">
    <location>
        <position position="1"/>
    </location>
</feature>
<dbReference type="CDD" id="cd00093">
    <property type="entry name" value="HTH_XRE"/>
    <property type="match status" value="1"/>
</dbReference>
<dbReference type="InterPro" id="IPR050400">
    <property type="entry name" value="Bact_Cytoskel_RodZ"/>
</dbReference>
<proteinExistence type="predicted"/>
<feature type="compositionally biased region" description="Low complexity" evidence="1">
    <location>
        <begin position="284"/>
        <end position="295"/>
    </location>
</feature>
<feature type="transmembrane region" description="Helical" evidence="2">
    <location>
        <begin position="207"/>
        <end position="226"/>
    </location>
</feature>
<gene>
    <name evidence="4" type="ORF">IAB19_07220</name>
</gene>
<dbReference type="PANTHER" id="PTHR34475">
    <property type="match status" value="1"/>
</dbReference>
<dbReference type="InterPro" id="IPR010982">
    <property type="entry name" value="Lambda_DNA-bd_dom_sf"/>
</dbReference>
<feature type="domain" description="HTH cro/C1-type" evidence="3">
    <location>
        <begin position="96"/>
        <end position="128"/>
    </location>
</feature>
<dbReference type="SUPFAM" id="SSF47413">
    <property type="entry name" value="lambda repressor-like DNA-binding domains"/>
    <property type="match status" value="1"/>
</dbReference>
<reference evidence="4" key="1">
    <citation type="submission" date="2020-10" db="EMBL/GenBank/DDBJ databases">
        <authorList>
            <person name="Gilroy R."/>
        </authorList>
    </citation>
    <scope>NUCLEOTIDE SEQUENCE</scope>
    <source>
        <strain evidence="4">17213</strain>
    </source>
</reference>
<dbReference type="Proteomes" id="UP000823631">
    <property type="component" value="Unassembled WGS sequence"/>
</dbReference>
<feature type="region of interest" description="Disordered" evidence="1">
    <location>
        <begin position="170"/>
        <end position="200"/>
    </location>
</feature>
<organism evidence="4 5">
    <name type="scientific">Candidatus Avisuccinivibrio stercorigallinarum</name>
    <dbReference type="NCBI Taxonomy" id="2840704"/>
    <lineage>
        <taxon>Bacteria</taxon>
        <taxon>Pseudomonadati</taxon>
        <taxon>Pseudomonadota</taxon>
        <taxon>Gammaproteobacteria</taxon>
        <taxon>Aeromonadales</taxon>
        <taxon>Succinivibrionaceae</taxon>
        <taxon>Succinivibrionaceae incertae sedis</taxon>
        <taxon>Candidatus Avisuccinivibrio</taxon>
    </lineage>
</organism>
<sequence>PAVGGAVDAALQAGQSGQGAVQVQSQFDLKQASLHALRANPIMENNIASMQEPKLDEIKARAEAAKAAEKQDDPDLIPIKPTLSDEEVPNQPGAILKHAREMLGISQREIAMRLKLRVNSISDIENDRLNQPTAAAFARGHIANYARLVNIDPKVVVDLYDKNVQAVREQTAVNSKKRRRSNVVISNNTSRSSRNRRRRSGSGLKRVVYSLIFLGIAGGLLVNYFYTRPVEDNVGSEPLVIEGGSLSGELNAAGGSNAAAGAGAEGALSGELTGSLNAEAAAAAGTQQGQTPAAPSRSDLNTMRAQAQASALGTNDLTEEALPQSDEVDTTAPLITTAAPVRNAQPVRAEAETAPAQNTASQAAAHTAAGQSAQSSHPAQISAAPQASAPRSEEVRAQQTAAAANAPVQAAEPVREIVDNKSNSTEGSLTIKEPKPALVSNLHDVSSQVRVEGRDGLASLNSAVIIVRGEVFLRVTDQRGKVLASGNYSNGQSVSVTGIPPIKVEVTDSSRIQINYMGGRLVMPRARQVSFDLPQR</sequence>
<evidence type="ECO:0000259" key="3">
    <source>
        <dbReference type="PROSITE" id="PS50943"/>
    </source>
</evidence>